<sequence length="143" mass="15332">MNKKGLALVGIALVALVAVAFAATTAAPATGQAADKTGWHHGKGWWGSQLTEAQHAQLKEQVTALKEKGADREEIHAAVQKFFEDNGLAFPEKPMNRFGHGFGFGGHGVFKGRMANLSDEQKAALKALHEEFKQKAQAIIDGK</sequence>
<dbReference type="EMBL" id="JAGVWE010000004">
    <property type="protein sequence ID" value="MBS3063088.1"/>
    <property type="molecule type" value="Genomic_DNA"/>
</dbReference>
<gene>
    <name evidence="1" type="ORF">J4203_04395</name>
</gene>
<evidence type="ECO:0000313" key="2">
    <source>
        <dbReference type="Proteomes" id="UP000678237"/>
    </source>
</evidence>
<comment type="caution">
    <text evidence="1">The sequence shown here is derived from an EMBL/GenBank/DDBJ whole genome shotgun (WGS) entry which is preliminary data.</text>
</comment>
<proteinExistence type="predicted"/>
<accession>A0A8T4L739</accession>
<reference evidence="1" key="1">
    <citation type="submission" date="2021-03" db="EMBL/GenBank/DDBJ databases">
        <authorList>
            <person name="Jaffe A."/>
        </authorList>
    </citation>
    <scope>NUCLEOTIDE SEQUENCE</scope>
    <source>
        <strain evidence="1">RIFCSPLOWO2_01_FULL_58_19</strain>
    </source>
</reference>
<organism evidence="1 2">
    <name type="scientific">Candidatus Iainarchaeum sp</name>
    <dbReference type="NCBI Taxonomy" id="3101447"/>
    <lineage>
        <taxon>Archaea</taxon>
        <taxon>Candidatus Iainarchaeota</taxon>
        <taxon>Candidatus Iainarchaeia</taxon>
        <taxon>Candidatus Iainarchaeales</taxon>
        <taxon>Candidatus Iainarchaeaceae</taxon>
        <taxon>Candidatus Iainarchaeum</taxon>
    </lineage>
</organism>
<evidence type="ECO:0000313" key="1">
    <source>
        <dbReference type="EMBL" id="MBS3063088.1"/>
    </source>
</evidence>
<protein>
    <submittedName>
        <fullName evidence="1">Uncharacterized protein</fullName>
    </submittedName>
</protein>
<name>A0A8T4L739_9ARCH</name>
<dbReference type="Proteomes" id="UP000678237">
    <property type="component" value="Unassembled WGS sequence"/>
</dbReference>
<dbReference type="AlphaFoldDB" id="A0A8T4L739"/>
<reference evidence="1" key="2">
    <citation type="submission" date="2021-05" db="EMBL/GenBank/DDBJ databases">
        <title>Protein family content uncovers lineage relationships and bacterial pathway maintenance mechanisms in DPANN archaea.</title>
        <authorList>
            <person name="Castelle C.J."/>
            <person name="Meheust R."/>
            <person name="Jaffe A.L."/>
            <person name="Seitz K."/>
            <person name="Gong X."/>
            <person name="Baker B.J."/>
            <person name="Banfield J.F."/>
        </authorList>
    </citation>
    <scope>NUCLEOTIDE SEQUENCE</scope>
    <source>
        <strain evidence="1">RIFCSPLOWO2_01_FULL_58_19</strain>
    </source>
</reference>